<dbReference type="Pfam" id="PF12051">
    <property type="entry name" value="DUF3533"/>
    <property type="match status" value="1"/>
</dbReference>
<reference evidence="4 5" key="1">
    <citation type="submission" date="2014-02" db="EMBL/GenBank/DDBJ databases">
        <title>Transposable element dynamics among asymbiotic and ectomycorrhizal Amanita fungi.</title>
        <authorList>
            <consortium name="DOE Joint Genome Institute"/>
            <person name="Hess J."/>
            <person name="Skrede I."/>
            <person name="Wolfe B."/>
            <person name="LaButti K."/>
            <person name="Ohm R.A."/>
            <person name="Grigoriev I.V."/>
            <person name="Pringle A."/>
        </authorList>
    </citation>
    <scope>NUCLEOTIDE SEQUENCE [LARGE SCALE GENOMIC DNA]</scope>
    <source>
        <strain evidence="4 5">SKay4041</strain>
    </source>
</reference>
<keyword evidence="2" id="KW-0812">Transmembrane</keyword>
<feature type="transmembrane region" description="Helical" evidence="2">
    <location>
        <begin position="252"/>
        <end position="277"/>
    </location>
</feature>
<feature type="transmembrane region" description="Helical" evidence="2">
    <location>
        <begin position="338"/>
        <end position="361"/>
    </location>
</feature>
<evidence type="ECO:0000256" key="1">
    <source>
        <dbReference type="SAM" id="MobiDB-lite"/>
    </source>
</evidence>
<proteinExistence type="predicted"/>
<dbReference type="OrthoDB" id="2140105at2759"/>
<organism evidence="4 5">
    <name type="scientific">Amanita thiersii Skay4041</name>
    <dbReference type="NCBI Taxonomy" id="703135"/>
    <lineage>
        <taxon>Eukaryota</taxon>
        <taxon>Fungi</taxon>
        <taxon>Dikarya</taxon>
        <taxon>Basidiomycota</taxon>
        <taxon>Agaricomycotina</taxon>
        <taxon>Agaricomycetes</taxon>
        <taxon>Agaricomycetidae</taxon>
        <taxon>Agaricales</taxon>
        <taxon>Pluteineae</taxon>
        <taxon>Amanitaceae</taxon>
        <taxon>Amanita</taxon>
    </lineage>
</organism>
<feature type="transmembrane region" description="Helical" evidence="2">
    <location>
        <begin position="65"/>
        <end position="85"/>
    </location>
</feature>
<feature type="transmembrane region" description="Helical" evidence="2">
    <location>
        <begin position="368"/>
        <end position="392"/>
    </location>
</feature>
<feature type="compositionally biased region" description="Polar residues" evidence="1">
    <location>
        <begin position="8"/>
        <end position="20"/>
    </location>
</feature>
<dbReference type="PANTHER" id="PTHR34814:SF1">
    <property type="entry name" value="NITROSOGUANIDINE RESISTANCE PROTEIN SNG1"/>
    <property type="match status" value="1"/>
</dbReference>
<evidence type="ECO:0000256" key="2">
    <source>
        <dbReference type="SAM" id="Phobius"/>
    </source>
</evidence>
<gene>
    <name evidence="4" type="ORF">AMATHDRAFT_69895</name>
</gene>
<evidence type="ECO:0000313" key="5">
    <source>
        <dbReference type="Proteomes" id="UP000242287"/>
    </source>
</evidence>
<protein>
    <recommendedName>
        <fullName evidence="3">DUF3533 domain-containing protein</fullName>
    </recommendedName>
</protein>
<dbReference type="InterPro" id="IPR022703">
    <property type="entry name" value="DUF3533"/>
</dbReference>
<dbReference type="GO" id="GO:0016020">
    <property type="term" value="C:membrane"/>
    <property type="evidence" value="ECO:0007669"/>
    <property type="project" value="TreeGrafter"/>
</dbReference>
<dbReference type="EMBL" id="KZ302196">
    <property type="protein sequence ID" value="PFH46404.1"/>
    <property type="molecule type" value="Genomic_DNA"/>
</dbReference>
<evidence type="ECO:0000313" key="4">
    <source>
        <dbReference type="EMBL" id="PFH46404.1"/>
    </source>
</evidence>
<dbReference type="STRING" id="703135.A0A2A9NAR7"/>
<dbReference type="PANTHER" id="PTHR34814">
    <property type="entry name" value="NITROSOGUANIDINE RESISTANCE PROTEIN SNG1"/>
    <property type="match status" value="1"/>
</dbReference>
<dbReference type="Proteomes" id="UP000242287">
    <property type="component" value="Unassembled WGS sequence"/>
</dbReference>
<keyword evidence="2" id="KW-0472">Membrane</keyword>
<accession>A0A2A9NAR7</accession>
<feature type="transmembrane region" description="Helical" evidence="2">
    <location>
        <begin position="422"/>
        <end position="443"/>
    </location>
</feature>
<name>A0A2A9NAR7_9AGAR</name>
<dbReference type="AlphaFoldDB" id="A0A2A9NAR7"/>
<evidence type="ECO:0000259" key="3">
    <source>
        <dbReference type="Pfam" id="PF12051"/>
    </source>
</evidence>
<keyword evidence="2" id="KW-1133">Transmembrane helix</keyword>
<sequence>MVAKPQSPLHNQTSSDKTTSANIPVVKNTEVLRVAPQSPTDGRFTGHFFDKTPSAAAARRSYVKALAFGTLMISILVFSVFPIYWGAVWKIPVYPLNAWVVDFDGGSVGDFVLDTLLANSTNVLSWSEPPVHEFPNGTAQLANAIVEQKAWLAVAINERVSARLNDSLITPNASYDPREALTVMTIEARNELAFRNLIRPSVRNVMDNLTYEFAVFHAQKQANISNLSSVLAISPQTFAWPIRYRINNIRPFMAPAASAATFVGLIYLTIVTFFIVITANNARESTGYNTTLTMRSLIAVRIFTCFIAYFFLSLGYSLVNLAFQLDFTHRFGDGGFMIFWMLNWNSMVAIGLAIEALLPLLTMRFLPFFLVLWIISNLAVCIYPISILPSIFRYGYASPFYNAAKATRTIVFSTKNRLALNFGILISWAIISCITLALVQHIVRWREIRDMRNAPRAVEQSEQKGQRRSV</sequence>
<keyword evidence="5" id="KW-1185">Reference proteome</keyword>
<dbReference type="InterPro" id="IPR053001">
    <property type="entry name" value="MNNG_permease-like"/>
</dbReference>
<feature type="region of interest" description="Disordered" evidence="1">
    <location>
        <begin position="1"/>
        <end position="20"/>
    </location>
</feature>
<feature type="domain" description="DUF3533" evidence="3">
    <location>
        <begin position="71"/>
        <end position="433"/>
    </location>
</feature>
<feature type="transmembrane region" description="Helical" evidence="2">
    <location>
        <begin position="298"/>
        <end position="318"/>
    </location>
</feature>